<dbReference type="PANTHER" id="PTHR45639">
    <property type="entry name" value="HSC70CB, ISOFORM G-RELATED"/>
    <property type="match status" value="1"/>
</dbReference>
<dbReference type="Pfam" id="PF00012">
    <property type="entry name" value="HSP70"/>
    <property type="match status" value="2"/>
</dbReference>
<dbReference type="Gene3D" id="3.30.420.40">
    <property type="match status" value="2"/>
</dbReference>
<evidence type="ECO:0000313" key="5">
    <source>
        <dbReference type="EMBL" id="CAA2982152.1"/>
    </source>
</evidence>
<keyword evidence="6" id="KW-1185">Reference proteome</keyword>
<dbReference type="InterPro" id="IPR043129">
    <property type="entry name" value="ATPase_NBD"/>
</dbReference>
<dbReference type="Gene3D" id="3.30.30.30">
    <property type="match status" value="1"/>
</dbReference>
<evidence type="ECO:0000256" key="1">
    <source>
        <dbReference type="ARBA" id="ARBA00022741"/>
    </source>
</evidence>
<dbReference type="GO" id="GO:0140662">
    <property type="term" value="F:ATP-dependent protein folding chaperone"/>
    <property type="evidence" value="ECO:0007669"/>
    <property type="project" value="InterPro"/>
</dbReference>
<comment type="caution">
    <text evidence="5">The sequence shown here is derived from an EMBL/GenBank/DDBJ whole genome shotgun (WGS) entry which is preliminary data.</text>
</comment>
<feature type="compositionally biased region" description="Basic and acidic residues" evidence="4">
    <location>
        <begin position="151"/>
        <end position="161"/>
    </location>
</feature>
<keyword evidence="5" id="KW-0346">Stress response</keyword>
<keyword evidence="2" id="KW-0067">ATP-binding</keyword>
<dbReference type="Gene3D" id="3.90.640.10">
    <property type="entry name" value="Actin, Chain A, domain 4"/>
    <property type="match status" value="1"/>
</dbReference>
<dbReference type="EMBL" id="CACTIH010003688">
    <property type="protein sequence ID" value="CAA2982152.1"/>
    <property type="molecule type" value="Genomic_DNA"/>
</dbReference>
<dbReference type="AlphaFoldDB" id="A0A8S0RSP6"/>
<feature type="compositionally biased region" description="Polar residues" evidence="4">
    <location>
        <begin position="135"/>
        <end position="144"/>
    </location>
</feature>
<name>A0A8S0RSP6_OLEEU</name>
<organism evidence="5 6">
    <name type="scientific">Olea europaea subsp. europaea</name>
    <dbReference type="NCBI Taxonomy" id="158383"/>
    <lineage>
        <taxon>Eukaryota</taxon>
        <taxon>Viridiplantae</taxon>
        <taxon>Streptophyta</taxon>
        <taxon>Embryophyta</taxon>
        <taxon>Tracheophyta</taxon>
        <taxon>Spermatophyta</taxon>
        <taxon>Magnoliopsida</taxon>
        <taxon>eudicotyledons</taxon>
        <taxon>Gunneridae</taxon>
        <taxon>Pentapetalae</taxon>
        <taxon>asterids</taxon>
        <taxon>lamiids</taxon>
        <taxon>Lamiales</taxon>
        <taxon>Oleaceae</taxon>
        <taxon>Oleeae</taxon>
        <taxon>Olea</taxon>
    </lineage>
</organism>
<keyword evidence="1" id="KW-0547">Nucleotide-binding</keyword>
<protein>
    <submittedName>
        <fullName evidence="5">Heat shock 70 kDa 17-like</fullName>
    </submittedName>
</protein>
<sequence>MYRTEGEDGEFHNFTTEELVAMILKYAMGLVENHARSSVKDLVIMAPPYIGVAKKRGLLTAADLAGINVLASTISREKFEELCEDMWDKALVPVMEVLKNSGFKADDLYAVELIGGATRVPKLQVLQILVKSASNPTSASSNGTEAGLKSSSEESSDKLEMNDSTSNASISSVTDSATLDIVTEKKLKKRTFRLPLKVPKIARYSGCLYVLRLDLYVPYMLFRKQQGQECLFQKNHLLRLKLESEEFEKISSDLAALYRKTQQDYISIIWYVRCKNGCTPMVKILQPMNFFNVKLLDVGTMNLLQGQLRLTMLEGTSRRCNK</sequence>
<feature type="region of interest" description="Disordered" evidence="4">
    <location>
        <begin position="135"/>
        <end position="170"/>
    </location>
</feature>
<dbReference type="GO" id="GO:0034663">
    <property type="term" value="C:endoplasmic reticulum chaperone complex"/>
    <property type="evidence" value="ECO:0007669"/>
    <property type="project" value="TreeGrafter"/>
</dbReference>
<evidence type="ECO:0000256" key="2">
    <source>
        <dbReference type="ARBA" id="ARBA00022840"/>
    </source>
</evidence>
<dbReference type="InterPro" id="IPR013126">
    <property type="entry name" value="Hsp_70_fam"/>
</dbReference>
<dbReference type="GO" id="GO:0005524">
    <property type="term" value="F:ATP binding"/>
    <property type="evidence" value="ECO:0007669"/>
    <property type="project" value="UniProtKB-KW"/>
</dbReference>
<dbReference type="GO" id="GO:0030968">
    <property type="term" value="P:endoplasmic reticulum unfolded protein response"/>
    <property type="evidence" value="ECO:0007669"/>
    <property type="project" value="TreeGrafter"/>
</dbReference>
<dbReference type="SUPFAM" id="SSF53067">
    <property type="entry name" value="Actin-like ATPase domain"/>
    <property type="match status" value="2"/>
</dbReference>
<evidence type="ECO:0000256" key="4">
    <source>
        <dbReference type="SAM" id="MobiDB-lite"/>
    </source>
</evidence>
<evidence type="ECO:0000313" key="6">
    <source>
        <dbReference type="Proteomes" id="UP000594638"/>
    </source>
</evidence>
<proteinExistence type="predicted"/>
<accession>A0A8S0RSP6</accession>
<gene>
    <name evidence="5" type="ORF">OLEA9_A101339</name>
</gene>
<reference evidence="5 6" key="1">
    <citation type="submission" date="2019-12" db="EMBL/GenBank/DDBJ databases">
        <authorList>
            <person name="Alioto T."/>
            <person name="Alioto T."/>
            <person name="Gomez Garrido J."/>
        </authorList>
    </citation>
    <scope>NUCLEOTIDE SEQUENCE [LARGE SCALE GENOMIC DNA]</scope>
</reference>
<dbReference type="OrthoDB" id="10651118at2759"/>
<dbReference type="Gramene" id="OE9A101339T1">
    <property type="protein sequence ID" value="OE9A101339C1"/>
    <property type="gene ID" value="OE9A101339"/>
</dbReference>
<dbReference type="PANTHER" id="PTHR45639:SF3">
    <property type="entry name" value="HYPOXIA UP-REGULATED PROTEIN 1"/>
    <property type="match status" value="1"/>
</dbReference>
<evidence type="ECO:0000256" key="3">
    <source>
        <dbReference type="ARBA" id="ARBA00023186"/>
    </source>
</evidence>
<dbReference type="Proteomes" id="UP000594638">
    <property type="component" value="Unassembled WGS sequence"/>
</dbReference>
<keyword evidence="3" id="KW-0143">Chaperone</keyword>